<dbReference type="FunFam" id="2.60.40.60:FF:000001">
    <property type="entry name" value="Protocadherin alpha 2"/>
    <property type="match status" value="1"/>
</dbReference>
<keyword evidence="3 13" id="KW-0812">Transmembrane</keyword>
<evidence type="ECO:0000256" key="10">
    <source>
        <dbReference type="ARBA" id="ARBA00023180"/>
    </source>
</evidence>
<dbReference type="FunFam" id="2.60.40.60:FF:000042">
    <property type="entry name" value="protocadherin-19 isoform X1"/>
    <property type="match status" value="1"/>
</dbReference>
<feature type="domain" description="Cadherin" evidence="14">
    <location>
        <begin position="77"/>
        <end position="187"/>
    </location>
</feature>
<keyword evidence="7" id="KW-0130">Cell adhesion</keyword>
<evidence type="ECO:0000313" key="15">
    <source>
        <dbReference type="EMBL" id="NXN44142.1"/>
    </source>
</evidence>
<keyword evidence="10" id="KW-0325">Glycoprotein</keyword>
<dbReference type="FunFam" id="2.60.40.60:FF:000007">
    <property type="entry name" value="Protocadherin alpha 2"/>
    <property type="match status" value="1"/>
</dbReference>
<keyword evidence="8 13" id="KW-1133">Transmembrane helix</keyword>
<evidence type="ECO:0000313" key="16">
    <source>
        <dbReference type="Proteomes" id="UP000525158"/>
    </source>
</evidence>
<feature type="compositionally biased region" description="Polar residues" evidence="12">
    <location>
        <begin position="769"/>
        <end position="779"/>
    </location>
</feature>
<dbReference type="AlphaFoldDB" id="A0A7L1IZU5"/>
<keyword evidence="9 13" id="KW-0472">Membrane</keyword>
<dbReference type="GO" id="GO:0007156">
    <property type="term" value="P:homophilic cell adhesion via plasma membrane adhesion molecules"/>
    <property type="evidence" value="ECO:0007669"/>
    <property type="project" value="InterPro"/>
</dbReference>
<dbReference type="PANTHER" id="PTHR24028">
    <property type="entry name" value="CADHERIN-87A"/>
    <property type="match status" value="1"/>
</dbReference>
<dbReference type="FunFam" id="2.60.40.60:FF:000105">
    <property type="entry name" value="Protocadherin 17"/>
    <property type="match status" value="1"/>
</dbReference>
<feature type="non-terminal residue" evidence="15">
    <location>
        <position position="885"/>
    </location>
</feature>
<evidence type="ECO:0000256" key="6">
    <source>
        <dbReference type="ARBA" id="ARBA00022837"/>
    </source>
</evidence>
<feature type="region of interest" description="Disordered" evidence="12">
    <location>
        <begin position="759"/>
        <end position="783"/>
    </location>
</feature>
<evidence type="ECO:0000256" key="5">
    <source>
        <dbReference type="ARBA" id="ARBA00022737"/>
    </source>
</evidence>
<keyword evidence="2" id="KW-1003">Cell membrane</keyword>
<keyword evidence="6 11" id="KW-0106">Calcium</keyword>
<evidence type="ECO:0000256" key="12">
    <source>
        <dbReference type="SAM" id="MobiDB-lite"/>
    </source>
</evidence>
<dbReference type="Pfam" id="PF00028">
    <property type="entry name" value="Cadherin"/>
    <property type="match status" value="5"/>
</dbReference>
<feature type="domain" description="Cadherin" evidence="14">
    <location>
        <begin position="188"/>
        <end position="295"/>
    </location>
</feature>
<dbReference type="Pfam" id="PF08266">
    <property type="entry name" value="Cadherin_2"/>
    <property type="match status" value="1"/>
</dbReference>
<evidence type="ECO:0000256" key="3">
    <source>
        <dbReference type="ARBA" id="ARBA00022692"/>
    </source>
</evidence>
<dbReference type="GO" id="GO:0005509">
    <property type="term" value="F:calcium ion binding"/>
    <property type="evidence" value="ECO:0007669"/>
    <property type="project" value="UniProtKB-UniRule"/>
</dbReference>
<protein>
    <submittedName>
        <fullName evidence="15">PCD17 protein</fullName>
    </submittedName>
</protein>
<dbReference type="PANTHER" id="PTHR24028:SF41">
    <property type="entry name" value="PROTOCADHERIN-17"/>
    <property type="match status" value="1"/>
</dbReference>
<dbReference type="PROSITE" id="PS50268">
    <property type="entry name" value="CADHERIN_2"/>
    <property type="match status" value="6"/>
</dbReference>
<feature type="transmembrane region" description="Helical" evidence="13">
    <location>
        <begin position="644"/>
        <end position="666"/>
    </location>
</feature>
<dbReference type="CDD" id="cd11304">
    <property type="entry name" value="Cadherin_repeat"/>
    <property type="match status" value="6"/>
</dbReference>
<evidence type="ECO:0000259" key="14">
    <source>
        <dbReference type="PROSITE" id="PS50268"/>
    </source>
</evidence>
<feature type="domain" description="Cadherin" evidence="14">
    <location>
        <begin position="297"/>
        <end position="407"/>
    </location>
</feature>
<dbReference type="PROSITE" id="PS00232">
    <property type="entry name" value="CADHERIN_1"/>
    <property type="match status" value="3"/>
</dbReference>
<evidence type="ECO:0000256" key="1">
    <source>
        <dbReference type="ARBA" id="ARBA00004251"/>
    </source>
</evidence>
<keyword evidence="4" id="KW-0732">Signal</keyword>
<name>A0A7L1IZU5_SMUAF</name>
<feature type="non-terminal residue" evidence="15">
    <location>
        <position position="1"/>
    </location>
</feature>
<evidence type="ECO:0000256" key="11">
    <source>
        <dbReference type="PROSITE-ProRule" id="PRU00043"/>
    </source>
</evidence>
<organism evidence="15 16">
    <name type="scientific">Smutsornis africanus</name>
    <name type="common">Double-banded courser</name>
    <name type="synonym">Rhinoptilus africanus</name>
    <dbReference type="NCBI Taxonomy" id="240209"/>
    <lineage>
        <taxon>Eukaryota</taxon>
        <taxon>Metazoa</taxon>
        <taxon>Chordata</taxon>
        <taxon>Craniata</taxon>
        <taxon>Vertebrata</taxon>
        <taxon>Euteleostomi</taxon>
        <taxon>Archelosauria</taxon>
        <taxon>Archosauria</taxon>
        <taxon>Dinosauria</taxon>
        <taxon>Saurischia</taxon>
        <taxon>Theropoda</taxon>
        <taxon>Coelurosauria</taxon>
        <taxon>Aves</taxon>
        <taxon>Neognathae</taxon>
        <taxon>Neoaves</taxon>
        <taxon>Charadriiformes</taxon>
        <taxon>Glareolidae</taxon>
        <taxon>Rhinoptilus</taxon>
    </lineage>
</organism>
<dbReference type="SUPFAM" id="SSF49313">
    <property type="entry name" value="Cadherin-like"/>
    <property type="match status" value="5"/>
</dbReference>
<keyword evidence="5" id="KW-0677">Repeat</keyword>
<evidence type="ECO:0000256" key="8">
    <source>
        <dbReference type="ARBA" id="ARBA00022989"/>
    </source>
</evidence>
<feature type="compositionally biased region" description="Basic and acidic residues" evidence="12">
    <location>
        <begin position="815"/>
        <end position="830"/>
    </location>
</feature>
<dbReference type="Gene3D" id="2.60.40.60">
    <property type="entry name" value="Cadherins"/>
    <property type="match status" value="6"/>
</dbReference>
<comment type="subcellular location">
    <subcellularLocation>
        <location evidence="1">Cell membrane</location>
        <topology evidence="1">Single-pass type I membrane protein</topology>
    </subcellularLocation>
</comment>
<dbReference type="SMART" id="SM00112">
    <property type="entry name" value="CA"/>
    <property type="match status" value="6"/>
</dbReference>
<dbReference type="InterPro" id="IPR002126">
    <property type="entry name" value="Cadherin-like_dom"/>
</dbReference>
<keyword evidence="16" id="KW-1185">Reference proteome</keyword>
<evidence type="ECO:0000256" key="13">
    <source>
        <dbReference type="SAM" id="Phobius"/>
    </source>
</evidence>
<evidence type="ECO:0000256" key="4">
    <source>
        <dbReference type="ARBA" id="ARBA00022729"/>
    </source>
</evidence>
<feature type="domain" description="Cadherin" evidence="14">
    <location>
        <begin position="7"/>
        <end position="76"/>
    </location>
</feature>
<sequence length="885" mass="96263">GRGPKSTFRVLENSAPHLLDVDGESGLLYTKQRIDREALCRRSAKCQLSLEVFANDQEICMIKVEIQDLNDNAPAFPSDQVDMDISENAAPGTRFPLTSAHDPDAGDNGLRTYLLTRDDYGLFSLDVKSRGDGTKFPELVIQKPLDREEQSHHTLVLTALDGGDPPRSGTVQINVRLIDSNDNSPVFEAASYVVELPENAPLGTAVIDLNATDADEGTNGEVLYSFSGYAPERVRDLFSIDPQSGLIRVKGNLDYEESGLIEIDVQARDLGPNPIPAHCKVTVRLIDRNDNAPTIGFVSVRQGALSEAAPPGTVIALVRVTDRDSGKNGQLQCRVLGGGGGPGAVPFTLEENYDNFYTVVTDRPLDREAQDEYNVTIVARDGGNPPLNSTKSFSVRILDENDNPPRFSKNLYVLQVPENNIPGEYLGSVLAQDPDLGQNGTVSYSILPGHVGDVSIYTYVSVNPTNGAIYALRSFNYEQTKHFEFRVLAKDSGSPHRESNATVRVTVLDVNDNAPLIVLPALINDTAELQVPRNAGVGYPVGTVRALDSDFGESGRLTYEIVEGNEEHLFEMDPTSGEIRTLHPYWEELSPVAELVVKVSDHGKPSLSAVAKLIVRALAGPLPEAGEPQVNGEQHRRPHWDLSLPLIVTLSTVSIILLAAMITIAVKCKRENKEIRTYNCRIADGSGGGKGKKKKISKNDIMLVPSEGEDSRGPLNVMNVVSSPSLATSPMYFDYQTRLPLSSPRSEVMYLKPASNNLTVPQGHVGCHTSFTGQGTNASEAPPSRMSIIQTDNFPAEPNYMGSRQQFVQSSSTFKDPERASLRDSGHGDSDQADSDQDTNKGSCCDMSVREALKMKTTSTKSQPLEQERGIQVSCLCCTGDCHKL</sequence>
<dbReference type="FunFam" id="2.60.40.60:FF:000002">
    <property type="entry name" value="Protocadherin alpha 2"/>
    <property type="match status" value="1"/>
</dbReference>
<gene>
    <name evidence="15" type="primary">Pcdh17</name>
    <name evidence="15" type="ORF">RHIAFR_R01183</name>
</gene>
<feature type="domain" description="Cadherin" evidence="14">
    <location>
        <begin position="408"/>
        <end position="517"/>
    </location>
</feature>
<dbReference type="Proteomes" id="UP000525158">
    <property type="component" value="Unassembled WGS sequence"/>
</dbReference>
<evidence type="ECO:0000256" key="7">
    <source>
        <dbReference type="ARBA" id="ARBA00022889"/>
    </source>
</evidence>
<dbReference type="EMBL" id="VXBO01010721">
    <property type="protein sequence ID" value="NXN44142.1"/>
    <property type="molecule type" value="Genomic_DNA"/>
</dbReference>
<dbReference type="PRINTS" id="PR00205">
    <property type="entry name" value="CADHERIN"/>
</dbReference>
<comment type="caution">
    <text evidence="15">The sequence shown here is derived from an EMBL/GenBank/DDBJ whole genome shotgun (WGS) entry which is preliminary data.</text>
</comment>
<feature type="region of interest" description="Disordered" evidence="12">
    <location>
        <begin position="806"/>
        <end position="844"/>
    </location>
</feature>
<dbReference type="InterPro" id="IPR020894">
    <property type="entry name" value="Cadherin_CS"/>
</dbReference>
<accession>A0A7L1IZU5</accession>
<feature type="domain" description="Cadherin" evidence="14">
    <location>
        <begin position="523"/>
        <end position="630"/>
    </location>
</feature>
<dbReference type="GO" id="GO:0005886">
    <property type="term" value="C:plasma membrane"/>
    <property type="evidence" value="ECO:0007669"/>
    <property type="project" value="UniProtKB-SubCell"/>
</dbReference>
<evidence type="ECO:0000256" key="2">
    <source>
        <dbReference type="ARBA" id="ARBA00022475"/>
    </source>
</evidence>
<evidence type="ECO:0000256" key="9">
    <source>
        <dbReference type="ARBA" id="ARBA00023136"/>
    </source>
</evidence>
<proteinExistence type="predicted"/>
<dbReference type="InterPro" id="IPR015919">
    <property type="entry name" value="Cadherin-like_sf"/>
</dbReference>
<reference evidence="15 16" key="1">
    <citation type="submission" date="2019-09" db="EMBL/GenBank/DDBJ databases">
        <title>Bird 10,000 Genomes (B10K) Project - Family phase.</title>
        <authorList>
            <person name="Zhang G."/>
        </authorList>
    </citation>
    <scope>NUCLEOTIDE SEQUENCE [LARGE SCALE GENOMIC DNA]</scope>
    <source>
        <strain evidence="15">B10K-DU-002-36</strain>
        <tissue evidence="15">Muscle</tissue>
    </source>
</reference>
<dbReference type="InterPro" id="IPR050174">
    <property type="entry name" value="Protocadherin/Cadherin-CA"/>
</dbReference>
<dbReference type="InterPro" id="IPR013164">
    <property type="entry name" value="Cadherin_N"/>
</dbReference>